<keyword evidence="2" id="KW-0479">Metal-binding</keyword>
<evidence type="ECO:0000256" key="1">
    <source>
        <dbReference type="ARBA" id="ARBA00022617"/>
    </source>
</evidence>
<dbReference type="SUPFAM" id="SSF46626">
    <property type="entry name" value="Cytochrome c"/>
    <property type="match status" value="1"/>
</dbReference>
<dbReference type="Gene3D" id="1.10.760.10">
    <property type="entry name" value="Cytochrome c-like domain"/>
    <property type="match status" value="1"/>
</dbReference>
<evidence type="ECO:0000256" key="3">
    <source>
        <dbReference type="ARBA" id="ARBA00023004"/>
    </source>
</evidence>
<dbReference type="InterPro" id="IPR009056">
    <property type="entry name" value="Cyt_c-like_dom"/>
</dbReference>
<proteinExistence type="predicted"/>
<evidence type="ECO:0000256" key="2">
    <source>
        <dbReference type="ARBA" id="ARBA00022723"/>
    </source>
</evidence>
<sequence length="202" mass="21492">MRYLTVYGRDEGVVSTIRVSSLHRKLFATGVADPPLSRRKYDGFKGEKIIGFNFGGKIMTGRTNIKGLLGLVLGSWMVVAQGAGLDPELDKVAQQGKDLFSHATFDGNGAFCESCHRNGGVGPGRRPDGQAIPSLTNAAAIFPRYKAKAGRVFTLQDQIRGCVGMALQGKAPAYGSDELTALTVYVTSLAQGKPLDMGGKPQ</sequence>
<dbReference type="AlphaFoldDB" id="A0A3P3ZMC3"/>
<dbReference type="GO" id="GO:0020037">
    <property type="term" value="F:heme binding"/>
    <property type="evidence" value="ECO:0007669"/>
    <property type="project" value="InterPro"/>
</dbReference>
<organism evidence="5">
    <name type="scientific">mine drainage metagenome</name>
    <dbReference type="NCBI Taxonomy" id="410659"/>
    <lineage>
        <taxon>unclassified sequences</taxon>
        <taxon>metagenomes</taxon>
        <taxon>ecological metagenomes</taxon>
    </lineage>
</organism>
<reference evidence="5" key="1">
    <citation type="submission" date="2018-10" db="EMBL/GenBank/DDBJ databases">
        <authorList>
            <person name="Plewniak F."/>
        </authorList>
    </citation>
    <scope>NUCLEOTIDE SEQUENCE</scope>
</reference>
<dbReference type="GO" id="GO:0009055">
    <property type="term" value="F:electron transfer activity"/>
    <property type="evidence" value="ECO:0007669"/>
    <property type="project" value="InterPro"/>
</dbReference>
<dbReference type="InterPro" id="IPR036909">
    <property type="entry name" value="Cyt_c-like_dom_sf"/>
</dbReference>
<dbReference type="GO" id="GO:0046872">
    <property type="term" value="F:metal ion binding"/>
    <property type="evidence" value="ECO:0007669"/>
    <property type="project" value="UniProtKB-KW"/>
</dbReference>
<gene>
    <name evidence="5" type="ORF">CARN8_1670004</name>
</gene>
<dbReference type="EC" id="1.8.2.-" evidence="5"/>
<dbReference type="EMBL" id="UOYP01000076">
    <property type="protein sequence ID" value="VAY87148.1"/>
    <property type="molecule type" value="Genomic_DNA"/>
</dbReference>
<accession>A0A3P3ZMC3</accession>
<dbReference type="GO" id="GO:0016491">
    <property type="term" value="F:oxidoreductase activity"/>
    <property type="evidence" value="ECO:0007669"/>
    <property type="project" value="UniProtKB-KW"/>
</dbReference>
<keyword evidence="5" id="KW-0560">Oxidoreductase</keyword>
<dbReference type="PROSITE" id="PS51007">
    <property type="entry name" value="CYTC"/>
    <property type="match status" value="1"/>
</dbReference>
<keyword evidence="1" id="KW-0349">Heme</keyword>
<keyword evidence="3" id="KW-0408">Iron</keyword>
<evidence type="ECO:0000313" key="5">
    <source>
        <dbReference type="EMBL" id="VAY87148.1"/>
    </source>
</evidence>
<feature type="domain" description="Cytochrome c" evidence="4">
    <location>
        <begin position="91"/>
        <end position="190"/>
    </location>
</feature>
<dbReference type="Pfam" id="PF21342">
    <property type="entry name" value="SoxA-TsdA_cyt-c"/>
    <property type="match status" value="1"/>
</dbReference>
<evidence type="ECO:0000259" key="4">
    <source>
        <dbReference type="PROSITE" id="PS51007"/>
    </source>
</evidence>
<protein>
    <submittedName>
        <fullName evidence="5">SoxAX cytochrome complex subunit A (Modular protein)</fullName>
        <ecNumber evidence="5">1.8.2.-</ecNumber>
    </submittedName>
</protein>
<name>A0A3P3ZMC3_9ZZZZ</name>